<evidence type="ECO:0000259" key="4">
    <source>
        <dbReference type="Pfam" id="PF00501"/>
    </source>
</evidence>
<sequence length="225" mass="24994">MADSTPTSQETLSNLLRETRSFPPPAELAAHANVKADVYETADADRLGFWEEQARRLQWDRPWDTVLDWNPPYAKWFVGGRLNASVNCVDRHVDAGLGDRVAIQWEGEPGDSRSITYADLKDQVSQAANALTELGVTKGDRVAIYMPMIPETVVAMLACARLGAVHMVVFGGFSVDALGQRLDDSRAGQAQCAQARRGRGRRDPPHRGERPRRPPHRPGRRVDRS</sequence>
<dbReference type="PANTHER" id="PTHR24095">
    <property type="entry name" value="ACETYL-COENZYME A SYNTHETASE"/>
    <property type="match status" value="1"/>
</dbReference>
<evidence type="ECO:0000256" key="1">
    <source>
        <dbReference type="ARBA" id="ARBA00006432"/>
    </source>
</evidence>
<dbReference type="Gene3D" id="3.40.50.12780">
    <property type="entry name" value="N-terminal domain of ligase-like"/>
    <property type="match status" value="1"/>
</dbReference>
<keyword evidence="2" id="KW-0007">Acetylation</keyword>
<evidence type="ECO:0000256" key="2">
    <source>
        <dbReference type="ARBA" id="ARBA00022990"/>
    </source>
</evidence>
<dbReference type="InterPro" id="IPR000873">
    <property type="entry name" value="AMP-dep_synth/lig_dom"/>
</dbReference>
<dbReference type="PATRIC" id="fig|1205910.3.peg.1737"/>
<feature type="compositionally biased region" description="Basic and acidic residues" evidence="3">
    <location>
        <begin position="201"/>
        <end position="212"/>
    </location>
</feature>
<reference evidence="6 7" key="1">
    <citation type="journal article" date="2012" name="J. Bacteriol.">
        <title>Whole-Genome Sequence of Nocardiopsis alba Strain ATCC BAA-2165, Associated with Honeybees.</title>
        <authorList>
            <person name="Qiao J."/>
            <person name="Chen L."/>
            <person name="Li Y."/>
            <person name="Wang J."/>
            <person name="Zhang W."/>
            <person name="Chen S."/>
        </authorList>
    </citation>
    <scope>NUCLEOTIDE SEQUENCE [LARGE SCALE GENOMIC DNA]</scope>
    <source>
        <strain evidence="7">ATCC BAA-2165 / BE74</strain>
    </source>
</reference>
<dbReference type="HOGENOM" id="CLU_1228854_0_0_11"/>
<feature type="domain" description="AMP-dependent synthetase/ligase" evidence="4">
    <location>
        <begin position="96"/>
        <end position="187"/>
    </location>
</feature>
<dbReference type="EMBL" id="CP003788">
    <property type="protein sequence ID" value="AFR10305.1"/>
    <property type="molecule type" value="Genomic_DNA"/>
</dbReference>
<feature type="domain" description="Acetyl-coenzyme A synthetase N-terminal" evidence="5">
    <location>
        <begin position="37"/>
        <end position="88"/>
    </location>
</feature>
<comment type="similarity">
    <text evidence="1">Belongs to the ATP-dependent AMP-binding enzyme family.</text>
</comment>
<dbReference type="Proteomes" id="UP000003779">
    <property type="component" value="Chromosome"/>
</dbReference>
<gene>
    <name evidence="6" type="ordered locus">B005_1829</name>
</gene>
<dbReference type="GO" id="GO:0003987">
    <property type="term" value="F:acetate-CoA ligase activity"/>
    <property type="evidence" value="ECO:0007669"/>
    <property type="project" value="TreeGrafter"/>
</dbReference>
<dbReference type="Pfam" id="PF16177">
    <property type="entry name" value="ACAS_N"/>
    <property type="match status" value="1"/>
</dbReference>
<evidence type="ECO:0000259" key="5">
    <source>
        <dbReference type="Pfam" id="PF16177"/>
    </source>
</evidence>
<dbReference type="InterPro" id="IPR032387">
    <property type="entry name" value="ACAS_N"/>
</dbReference>
<name>J7LFS9_NOCAA</name>
<dbReference type="STRING" id="1205910.B005_1829"/>
<protein>
    <recommendedName>
        <fullName evidence="8">AMP-binding enzyme family protein</fullName>
    </recommendedName>
</protein>
<dbReference type="Pfam" id="PF00501">
    <property type="entry name" value="AMP-binding"/>
    <property type="match status" value="1"/>
</dbReference>
<organism evidence="6 7">
    <name type="scientific">Nocardiopsis alba (strain ATCC BAA-2165 / BE74)</name>
    <dbReference type="NCBI Taxonomy" id="1205910"/>
    <lineage>
        <taxon>Bacteria</taxon>
        <taxon>Bacillati</taxon>
        <taxon>Actinomycetota</taxon>
        <taxon>Actinomycetes</taxon>
        <taxon>Streptosporangiales</taxon>
        <taxon>Nocardiopsidaceae</taxon>
        <taxon>Nocardiopsis</taxon>
    </lineage>
</organism>
<accession>J7LFS9</accession>
<dbReference type="SUPFAM" id="SSF56801">
    <property type="entry name" value="Acetyl-CoA synthetase-like"/>
    <property type="match status" value="1"/>
</dbReference>
<dbReference type="eggNOG" id="COG0365">
    <property type="taxonomic scope" value="Bacteria"/>
</dbReference>
<reference evidence="7" key="2">
    <citation type="submission" date="2012-08" db="EMBL/GenBank/DDBJ databases">
        <title>Whole-genome sequence of Nocardiopsis alba strain ATCC BAA-2165 associated with honeybees.</title>
        <authorList>
            <person name="Qiao J."/>
            <person name="Chen L."/>
            <person name="Li Y."/>
            <person name="Wang J."/>
            <person name="Zhang W."/>
            <person name="Chen S."/>
        </authorList>
    </citation>
    <scope>NUCLEOTIDE SEQUENCE [LARGE SCALE GENOMIC DNA]</scope>
    <source>
        <strain evidence="7">ATCC BAA-2165 / BE74</strain>
    </source>
</reference>
<dbReference type="GO" id="GO:0005829">
    <property type="term" value="C:cytosol"/>
    <property type="evidence" value="ECO:0007669"/>
    <property type="project" value="TreeGrafter"/>
</dbReference>
<dbReference type="InterPro" id="IPR042099">
    <property type="entry name" value="ANL_N_sf"/>
</dbReference>
<evidence type="ECO:0000313" key="6">
    <source>
        <dbReference type="EMBL" id="AFR10305.1"/>
    </source>
</evidence>
<proteinExistence type="inferred from homology"/>
<dbReference type="KEGG" id="nal:B005_1829"/>
<evidence type="ECO:0000313" key="7">
    <source>
        <dbReference type="Proteomes" id="UP000003779"/>
    </source>
</evidence>
<dbReference type="PANTHER" id="PTHR24095:SF14">
    <property type="entry name" value="ACETYL-COENZYME A SYNTHETASE 1"/>
    <property type="match status" value="1"/>
</dbReference>
<dbReference type="GO" id="GO:0006085">
    <property type="term" value="P:acetyl-CoA biosynthetic process"/>
    <property type="evidence" value="ECO:0007669"/>
    <property type="project" value="TreeGrafter"/>
</dbReference>
<dbReference type="AlphaFoldDB" id="J7LFS9"/>
<evidence type="ECO:0000256" key="3">
    <source>
        <dbReference type="SAM" id="MobiDB-lite"/>
    </source>
</evidence>
<feature type="region of interest" description="Disordered" evidence="3">
    <location>
        <begin position="184"/>
        <end position="225"/>
    </location>
</feature>
<evidence type="ECO:0008006" key="8">
    <source>
        <dbReference type="Google" id="ProtNLM"/>
    </source>
</evidence>